<dbReference type="Gene3D" id="2.40.128.270">
    <property type="match status" value="1"/>
</dbReference>
<dbReference type="InterPro" id="IPR005184">
    <property type="entry name" value="DUF306_Meta_HslJ"/>
</dbReference>
<dbReference type="PANTHER" id="PTHR35535:SF1">
    <property type="entry name" value="HEAT SHOCK PROTEIN HSLJ"/>
    <property type="match status" value="1"/>
</dbReference>
<accession>A0A944GSJ5</accession>
<dbReference type="InterPro" id="IPR053147">
    <property type="entry name" value="Hsp_HslJ-like"/>
</dbReference>
<dbReference type="Proteomes" id="UP000705379">
    <property type="component" value="Unassembled WGS sequence"/>
</dbReference>
<proteinExistence type="predicted"/>
<feature type="domain" description="DUF306" evidence="2">
    <location>
        <begin position="40"/>
        <end position="143"/>
    </location>
</feature>
<protein>
    <submittedName>
        <fullName evidence="3">META domain-containing protein</fullName>
    </submittedName>
</protein>
<evidence type="ECO:0000313" key="3">
    <source>
        <dbReference type="EMBL" id="MBS8259686.1"/>
    </source>
</evidence>
<feature type="chain" id="PRO_5038004753" evidence="1">
    <location>
        <begin position="30"/>
        <end position="147"/>
    </location>
</feature>
<sequence>MRKYVRLRWLMSACLVSALGAFSSAPADAQDAEVPLDLLGNWKAETIDGTPVAADVVTLLEFEEAGTVDGNGGCNQIFGPLRTEGRNIRIGPLSVTRKACPPDVLNQEKAFLKALNATRDFKKLPAEGALLLLDGQGTEVGRFVYAD</sequence>
<gene>
    <name evidence="3" type="ORF">DYI23_05595</name>
</gene>
<organism evidence="3 4">
    <name type="scientific">Roseibium polysiphoniae</name>
    <dbReference type="NCBI Taxonomy" id="2571221"/>
    <lineage>
        <taxon>Bacteria</taxon>
        <taxon>Pseudomonadati</taxon>
        <taxon>Pseudomonadota</taxon>
        <taxon>Alphaproteobacteria</taxon>
        <taxon>Hyphomicrobiales</taxon>
        <taxon>Stappiaceae</taxon>
        <taxon>Roseibium</taxon>
    </lineage>
</organism>
<evidence type="ECO:0000256" key="1">
    <source>
        <dbReference type="SAM" id="SignalP"/>
    </source>
</evidence>
<dbReference type="EMBL" id="QTKU01000001">
    <property type="protein sequence ID" value="MBS8259686.1"/>
    <property type="molecule type" value="Genomic_DNA"/>
</dbReference>
<evidence type="ECO:0000313" key="4">
    <source>
        <dbReference type="Proteomes" id="UP000705379"/>
    </source>
</evidence>
<dbReference type="RefSeq" id="WP_213215255.1">
    <property type="nucleotide sequence ID" value="NZ_QTKU01000001.1"/>
</dbReference>
<dbReference type="PANTHER" id="PTHR35535">
    <property type="entry name" value="HEAT SHOCK PROTEIN HSLJ"/>
    <property type="match status" value="1"/>
</dbReference>
<keyword evidence="1" id="KW-0732">Signal</keyword>
<dbReference type="AlphaFoldDB" id="A0A944GSJ5"/>
<name>A0A944GSJ5_9HYPH</name>
<dbReference type="Pfam" id="PF03724">
    <property type="entry name" value="META"/>
    <property type="match status" value="1"/>
</dbReference>
<dbReference type="InterPro" id="IPR038670">
    <property type="entry name" value="HslJ-like_sf"/>
</dbReference>
<reference evidence="3" key="2">
    <citation type="journal article" date="2021" name="Microorganisms">
        <title>Bacterial Dimethylsulfoniopropionate Biosynthesis in the East China Sea.</title>
        <authorList>
            <person name="Liu J."/>
            <person name="Zhang Y."/>
            <person name="Liu J."/>
            <person name="Zhong H."/>
            <person name="Williams B.T."/>
            <person name="Zheng Y."/>
            <person name="Curson A.R.J."/>
            <person name="Sun C."/>
            <person name="Sun H."/>
            <person name="Song D."/>
            <person name="Wagner Mackenzie B."/>
            <person name="Bermejo Martinez A."/>
            <person name="Todd J.D."/>
            <person name="Zhang X.H."/>
        </authorList>
    </citation>
    <scope>NUCLEOTIDE SEQUENCE</scope>
    <source>
        <strain evidence="3">AESS21</strain>
    </source>
</reference>
<comment type="caution">
    <text evidence="3">The sequence shown here is derived from an EMBL/GenBank/DDBJ whole genome shotgun (WGS) entry which is preliminary data.</text>
</comment>
<feature type="signal peptide" evidence="1">
    <location>
        <begin position="1"/>
        <end position="29"/>
    </location>
</feature>
<reference evidence="3" key="1">
    <citation type="submission" date="2018-08" db="EMBL/GenBank/DDBJ databases">
        <authorList>
            <person name="Jin W."/>
            <person name="Wang H."/>
            <person name="Yang Y."/>
            <person name="Li M."/>
            <person name="Liu J."/>
        </authorList>
    </citation>
    <scope>NUCLEOTIDE SEQUENCE</scope>
    <source>
        <strain evidence="3">AESS21</strain>
    </source>
</reference>
<evidence type="ECO:0000259" key="2">
    <source>
        <dbReference type="Pfam" id="PF03724"/>
    </source>
</evidence>